<dbReference type="Proteomes" id="UP000029920">
    <property type="component" value="Unassembled WGS sequence"/>
</dbReference>
<gene>
    <name evidence="1" type="ORF">LS72_008725</name>
</gene>
<evidence type="ECO:0000313" key="1">
    <source>
        <dbReference type="EMBL" id="TLE14476.1"/>
    </source>
</evidence>
<proteinExistence type="predicted"/>
<organism evidence="1 2">
    <name type="scientific">Helicobacter apodemus</name>
    <dbReference type="NCBI Taxonomy" id="135569"/>
    <lineage>
        <taxon>Bacteria</taxon>
        <taxon>Pseudomonadati</taxon>
        <taxon>Campylobacterota</taxon>
        <taxon>Epsilonproteobacteria</taxon>
        <taxon>Campylobacterales</taxon>
        <taxon>Helicobacteraceae</taxon>
        <taxon>Helicobacter</taxon>
    </lineage>
</organism>
<protein>
    <submittedName>
        <fullName evidence="1">Phage tail protein</fullName>
    </submittedName>
</protein>
<accession>A0A4U8UD08</accession>
<dbReference type="RefSeq" id="WP_052087337.1">
    <property type="nucleotide sequence ID" value="NZ_JRPC02000024.1"/>
</dbReference>
<dbReference type="Pfam" id="PF05489">
    <property type="entry name" value="Phage_tail_X"/>
    <property type="match status" value="1"/>
</dbReference>
<keyword evidence="2" id="KW-1185">Reference proteome</keyword>
<dbReference type="EMBL" id="JRPC02000024">
    <property type="protein sequence ID" value="TLE14476.1"/>
    <property type="molecule type" value="Genomic_DNA"/>
</dbReference>
<sequence>MEKINQNLKEDLESKGHIYIAKDGERLDTIVYQYYGTLALFSKVLSANPNLTQKPILNAGDRVILPFLDTNIKTLDELWS</sequence>
<dbReference type="AlphaFoldDB" id="A0A4U8UD08"/>
<dbReference type="InterPro" id="IPR008861">
    <property type="entry name" value="GpX-like"/>
</dbReference>
<reference evidence="1 2" key="1">
    <citation type="journal article" date="2014" name="Genome Announc.">
        <title>Draft genome sequences of eight enterohepatic helicobacter species isolated from both laboratory and wild rodents.</title>
        <authorList>
            <person name="Sheh A."/>
            <person name="Shen Z."/>
            <person name="Fox J.G."/>
        </authorList>
    </citation>
    <scope>NUCLEOTIDE SEQUENCE [LARGE SCALE GENOMIC DNA]</scope>
    <source>
        <strain evidence="1 2">MIT-03-7007</strain>
    </source>
</reference>
<comment type="caution">
    <text evidence="1">The sequence shown here is derived from an EMBL/GenBank/DDBJ whole genome shotgun (WGS) entry which is preliminary data.</text>
</comment>
<name>A0A4U8UD08_9HELI</name>
<evidence type="ECO:0000313" key="2">
    <source>
        <dbReference type="Proteomes" id="UP000029920"/>
    </source>
</evidence>